<dbReference type="AlphaFoldDB" id="A0AA39R8I5"/>
<dbReference type="Pfam" id="PF12720">
    <property type="entry name" value="DUF3807"/>
    <property type="match status" value="1"/>
</dbReference>
<accession>A0AA39R8I5</accession>
<dbReference type="InterPro" id="IPR024526">
    <property type="entry name" value="DUF3807"/>
</dbReference>
<dbReference type="Proteomes" id="UP001166286">
    <property type="component" value="Unassembled WGS sequence"/>
</dbReference>
<proteinExistence type="predicted"/>
<sequence length="245" mass="26828">MLQIPTVTQDDLYAFHTRVFGAVGAPVHLILTAGKFNDDTNPENPSGEELDDLGYYPDGVKRTLTDEQIAMFRHSEIYSILRERQVLKENRQADGYELSDSQLSDGEEEAQTSSGKIVETPPDQNTKHIGSKSETAAQRNVNGLISKITGSNKRKRHSGDSGDRRSQGHSFRRTARELDSLLADDQVLDYGDDPSSTFESQTGVADGFQNDPSASALVESISSASSVIRSPAVEGKKIWWPVVGT</sequence>
<evidence type="ECO:0000256" key="1">
    <source>
        <dbReference type="SAM" id="MobiDB-lite"/>
    </source>
</evidence>
<organism evidence="2 3">
    <name type="scientific">Cladonia borealis</name>
    <dbReference type="NCBI Taxonomy" id="184061"/>
    <lineage>
        <taxon>Eukaryota</taxon>
        <taxon>Fungi</taxon>
        <taxon>Dikarya</taxon>
        <taxon>Ascomycota</taxon>
        <taxon>Pezizomycotina</taxon>
        <taxon>Lecanoromycetes</taxon>
        <taxon>OSLEUM clade</taxon>
        <taxon>Lecanoromycetidae</taxon>
        <taxon>Lecanorales</taxon>
        <taxon>Lecanorineae</taxon>
        <taxon>Cladoniaceae</taxon>
        <taxon>Cladonia</taxon>
    </lineage>
</organism>
<protein>
    <submittedName>
        <fullName evidence="2">Uncharacterized protein</fullName>
    </submittedName>
</protein>
<feature type="compositionally biased region" description="Polar residues" evidence="1">
    <location>
        <begin position="122"/>
        <end position="151"/>
    </location>
</feature>
<evidence type="ECO:0000313" key="3">
    <source>
        <dbReference type="Proteomes" id="UP001166286"/>
    </source>
</evidence>
<feature type="region of interest" description="Disordered" evidence="1">
    <location>
        <begin position="95"/>
        <end position="172"/>
    </location>
</feature>
<keyword evidence="3" id="KW-1185">Reference proteome</keyword>
<dbReference type="EMBL" id="JAFEKC020000003">
    <property type="protein sequence ID" value="KAK0515421.1"/>
    <property type="molecule type" value="Genomic_DNA"/>
</dbReference>
<comment type="caution">
    <text evidence="2">The sequence shown here is derived from an EMBL/GenBank/DDBJ whole genome shotgun (WGS) entry which is preliminary data.</text>
</comment>
<dbReference type="PANTHER" id="PTHR40642:SF1">
    <property type="entry name" value="YALI0F31295P"/>
    <property type="match status" value="1"/>
</dbReference>
<reference evidence="2" key="1">
    <citation type="submission" date="2023-03" db="EMBL/GenBank/DDBJ databases">
        <title>Complete genome of Cladonia borealis.</title>
        <authorList>
            <person name="Park H."/>
        </authorList>
    </citation>
    <scope>NUCLEOTIDE SEQUENCE</scope>
    <source>
        <strain evidence="2">ANT050790</strain>
    </source>
</reference>
<evidence type="ECO:0000313" key="2">
    <source>
        <dbReference type="EMBL" id="KAK0515421.1"/>
    </source>
</evidence>
<name>A0AA39R8I5_9LECA</name>
<gene>
    <name evidence="2" type="ORF">JMJ35_001455</name>
</gene>
<dbReference type="PANTHER" id="PTHR40642">
    <property type="entry name" value="YALI0F31295P"/>
    <property type="match status" value="1"/>
</dbReference>